<evidence type="ECO:0000313" key="2">
    <source>
        <dbReference type="EMBL" id="MBR8672358.1"/>
    </source>
</evidence>
<feature type="signal peptide" evidence="1">
    <location>
        <begin position="1"/>
        <end position="23"/>
    </location>
</feature>
<evidence type="ECO:0008006" key="3">
    <source>
        <dbReference type="Google" id="ProtNLM"/>
    </source>
</evidence>
<name>A0A941JNZ2_NIACI</name>
<accession>A0A941JNZ2</accession>
<dbReference type="AlphaFoldDB" id="A0A941JNZ2"/>
<organism evidence="2">
    <name type="scientific">Niallia circulans</name>
    <name type="common">Bacillus circulans</name>
    <dbReference type="NCBI Taxonomy" id="1397"/>
    <lineage>
        <taxon>Bacteria</taxon>
        <taxon>Bacillati</taxon>
        <taxon>Bacillota</taxon>
        <taxon>Bacilli</taxon>
        <taxon>Bacillales</taxon>
        <taxon>Bacillaceae</taxon>
        <taxon>Niallia</taxon>
    </lineage>
</organism>
<reference evidence="2" key="1">
    <citation type="submission" date="2021-04" db="EMBL/GenBank/DDBJ databases">
        <title>Genomic analysis of electroactive and textile dye degrading Bacillus circulans strain: DC10 isolated from constructed wetland-microbial fuel cells treating textile dye wastewaters.</title>
        <authorList>
            <person name="Patel D.U."/>
            <person name="Desai C.R."/>
        </authorList>
    </citation>
    <scope>NUCLEOTIDE SEQUENCE</scope>
    <source>
        <strain evidence="2">DC10</strain>
    </source>
</reference>
<sequence>MKKQFILSILLFMLFSFPLQLMAREEGPKYFGVNATVEKVNQDEYAVKTKGEKKEEGIVYTLLGRFSSLQIQPSINLKGNGKYLLVIQETDARGTFINEKKMPITLTNNWQTFSVPYKMKSTTSQIDVMVLTTTKTKTAFFVK</sequence>
<keyword evidence="1" id="KW-0732">Signal</keyword>
<dbReference type="RefSeq" id="WP_212121627.1">
    <property type="nucleotide sequence ID" value="NZ_JAGTPX020000037.1"/>
</dbReference>
<feature type="chain" id="PRO_5038039503" description="CBM-cenC domain-containing protein" evidence="1">
    <location>
        <begin position="24"/>
        <end position="143"/>
    </location>
</feature>
<gene>
    <name evidence="2" type="ORF">KD144_22765</name>
</gene>
<evidence type="ECO:0000256" key="1">
    <source>
        <dbReference type="SAM" id="SignalP"/>
    </source>
</evidence>
<protein>
    <recommendedName>
        <fullName evidence="3">CBM-cenC domain-containing protein</fullName>
    </recommendedName>
</protein>
<comment type="caution">
    <text evidence="2">The sequence shown here is derived from an EMBL/GenBank/DDBJ whole genome shotgun (WGS) entry which is preliminary data.</text>
</comment>
<proteinExistence type="predicted"/>
<dbReference type="EMBL" id="JAGTPX010000038">
    <property type="protein sequence ID" value="MBR8672358.1"/>
    <property type="molecule type" value="Genomic_DNA"/>
</dbReference>